<dbReference type="InterPro" id="IPR035983">
    <property type="entry name" value="Hect_E3_ubiquitin_ligase"/>
</dbReference>
<dbReference type="FunFam" id="3.30.2410.10:FF:000003">
    <property type="entry name" value="probable E3 ubiquitin-protein ligase HERC4 isoform X1"/>
    <property type="match status" value="1"/>
</dbReference>
<feature type="compositionally biased region" description="Basic and acidic residues" evidence="6">
    <location>
        <begin position="368"/>
        <end position="382"/>
    </location>
</feature>
<name>A0A232LTU6_9EURO</name>
<dbReference type="EC" id="2.3.2.26" evidence="2"/>
<reference evidence="8 9" key="1">
    <citation type="journal article" date="2015" name="Environ. Microbiol.">
        <title>Metagenome sequence of Elaphomyces granulatus from sporocarp tissue reveals Ascomycota ectomycorrhizal fingerprints of genome expansion and a Proteobacteria-rich microbiome.</title>
        <authorList>
            <person name="Quandt C.A."/>
            <person name="Kohler A."/>
            <person name="Hesse C.N."/>
            <person name="Sharpton T.J."/>
            <person name="Martin F."/>
            <person name="Spatafora J.W."/>
        </authorList>
    </citation>
    <scope>NUCLEOTIDE SEQUENCE [LARGE SCALE GENOMIC DNA]</scope>
    <source>
        <strain evidence="8 9">OSC145934</strain>
    </source>
</reference>
<evidence type="ECO:0000256" key="4">
    <source>
        <dbReference type="ARBA" id="ARBA00022786"/>
    </source>
</evidence>
<keyword evidence="3" id="KW-0808">Transferase</keyword>
<feature type="compositionally biased region" description="Polar residues" evidence="6">
    <location>
        <begin position="339"/>
        <end position="353"/>
    </location>
</feature>
<dbReference type="GO" id="GO:0000209">
    <property type="term" value="P:protein polyubiquitination"/>
    <property type="evidence" value="ECO:0007669"/>
    <property type="project" value="InterPro"/>
</dbReference>
<evidence type="ECO:0000256" key="5">
    <source>
        <dbReference type="PROSITE-ProRule" id="PRU00104"/>
    </source>
</evidence>
<dbReference type="Gene3D" id="3.90.1750.10">
    <property type="entry name" value="Hect, E3 ligase catalytic domains"/>
    <property type="match status" value="1"/>
</dbReference>
<dbReference type="Pfam" id="PF00632">
    <property type="entry name" value="HECT"/>
    <property type="match status" value="1"/>
</dbReference>
<evidence type="ECO:0000256" key="6">
    <source>
        <dbReference type="SAM" id="MobiDB-lite"/>
    </source>
</evidence>
<keyword evidence="4 5" id="KW-0833">Ubl conjugation pathway</keyword>
<feature type="region of interest" description="Disordered" evidence="6">
    <location>
        <begin position="112"/>
        <end position="201"/>
    </location>
</feature>
<comment type="caution">
    <text evidence="8">The sequence shown here is derived from an EMBL/GenBank/DDBJ whole genome shotgun (WGS) entry which is preliminary data.</text>
</comment>
<dbReference type="Gene3D" id="3.30.2410.10">
    <property type="entry name" value="Hect, E3 ligase catalytic domain"/>
    <property type="match status" value="1"/>
</dbReference>
<protein>
    <recommendedName>
        <fullName evidence="2">HECT-type E3 ubiquitin transferase</fullName>
        <ecNumber evidence="2">2.3.2.26</ecNumber>
    </recommendedName>
</protein>
<feature type="region of interest" description="Disordered" evidence="6">
    <location>
        <begin position="226"/>
        <end position="432"/>
    </location>
</feature>
<feature type="compositionally biased region" description="Polar residues" evidence="6">
    <location>
        <begin position="161"/>
        <end position="173"/>
    </location>
</feature>
<feature type="compositionally biased region" description="Polar residues" evidence="6">
    <location>
        <begin position="282"/>
        <end position="295"/>
    </location>
</feature>
<dbReference type="SUPFAM" id="SSF56204">
    <property type="entry name" value="Hect, E3 ligase catalytic domain"/>
    <property type="match status" value="1"/>
</dbReference>
<feature type="compositionally biased region" description="Basic and acidic residues" evidence="6">
    <location>
        <begin position="394"/>
        <end position="411"/>
    </location>
</feature>
<organism evidence="8 9">
    <name type="scientific">Elaphomyces granulatus</name>
    <dbReference type="NCBI Taxonomy" id="519963"/>
    <lineage>
        <taxon>Eukaryota</taxon>
        <taxon>Fungi</taxon>
        <taxon>Dikarya</taxon>
        <taxon>Ascomycota</taxon>
        <taxon>Pezizomycotina</taxon>
        <taxon>Eurotiomycetes</taxon>
        <taxon>Eurotiomycetidae</taxon>
        <taxon>Eurotiales</taxon>
        <taxon>Elaphomycetaceae</taxon>
        <taxon>Elaphomyces</taxon>
    </lineage>
</organism>
<dbReference type="EMBL" id="NPHW01004746">
    <property type="protein sequence ID" value="OXV07552.1"/>
    <property type="molecule type" value="Genomic_DNA"/>
</dbReference>
<feature type="compositionally biased region" description="Basic and acidic residues" evidence="6">
    <location>
        <begin position="226"/>
        <end position="236"/>
    </location>
</feature>
<dbReference type="Proteomes" id="UP000243515">
    <property type="component" value="Unassembled WGS sequence"/>
</dbReference>
<evidence type="ECO:0000256" key="3">
    <source>
        <dbReference type="ARBA" id="ARBA00022679"/>
    </source>
</evidence>
<evidence type="ECO:0000313" key="8">
    <source>
        <dbReference type="EMBL" id="OXV07552.1"/>
    </source>
</evidence>
<keyword evidence="9" id="KW-1185">Reference proteome</keyword>
<evidence type="ECO:0000256" key="1">
    <source>
        <dbReference type="ARBA" id="ARBA00000885"/>
    </source>
</evidence>
<feature type="compositionally biased region" description="Basic and acidic residues" evidence="6">
    <location>
        <begin position="314"/>
        <end position="336"/>
    </location>
</feature>
<evidence type="ECO:0000259" key="7">
    <source>
        <dbReference type="PROSITE" id="PS50237"/>
    </source>
</evidence>
<sequence>MTRLRGGSVSPPDSAPASLGLDRPPLHRSKLPPNAPEAIVQNTVHVTDVSYVLPWSRDERRRQFHVLKRVSEGPFRRYTELSARTLACYLASLDNAENGLCRNAPKLSSEFLSSEGFSRSKRRSPPPEIGLHGESTRDSQNDNSAGRQPPMASDSRDGGDDTQQAQVESSILSPVSAEGQEQPGDSPDSNGSTTQKIKDPKSFTQNLFDTLSLRMVEWLPLRRSHDTFDSDRDRSTRHLPPPRSSQGGPKLDQSPNRTRLSGDASPPLRHRTNSASGVVLQDTLTPSPRSVNSQPAALELKFPGQPVKRLSLGDMEHWRQSPRSGAEEKGRSDLRSVRKQSLNTPSSTNSIVNLPSPPALRHRPQKHRGLDREMNAAYAKEEKKHRRVSWDGSKLLKEARNHGDQSDKSTVEENDDTHPLPVESTRLRRRSTRTKYHTIPSVETLTHLSSEIVDGLSQMMLESAEDAVKWKQEIANMEISGNLEDFEWQHATPRQRQVFPFVAQSIFFSLSSTKNLLSSFQENSPLPSDGKNRDCNATPDMRKLEPSIRQLLNMCPWDIVLHSLWNALEKLFVPPRDLSTAVRSPRTLPGGLTSLSPVRAPIIPSRSSGASADDYIPDSEAAYIVTVILFALVSSVPKTDIQTWRNIIQMRATGIVISDSEMQKFSHKKSRSAIDISDRLEHELALRLVNRLVRALTARLAFYEISKMRRISAYEMAKQRKPSVFDLVLDNLKRHYSLESETSHHENSDTPLSASAVIIEWLRTLFLKEWDGKPEMARSSAAGGAVQILSLMYKDRKRLGLEPEDFHTSFLSERLDPMDMPVEWLGALSNNKTTHLLSYSFLFPPSALVIYFRALNYSTMSKSFEAAMTATRHVTQTAFSGTIPIHDDVTLLRRLRTSMSTYLVIMVRRDNVLTDALNQLWRREKRELIRPLKVQMGMDEGEEGVDHGGVQQEFFRVVFAEALSPTYGMFTIDSRTHSIWFQPCAPESLYKYELLGLLMSLAIYNGLTLPVNFPIVLYRKLLGLKVKHLDHIQDGWPDLARGLNDLLKWKDGDVGDIFMRTYEFSFEFFGAVRTVDMERVGRDAVWPALDWERNRERARSSVSDLSASKAEGPQYGARRRRVSMLRNDDVDFSVARESFRTGILKGVDYNTPLIASSAAASDEASLVTNQNREQFVKDYIFWLTDKSVRMQYEAFARGFYTCLDRSALSIFTPEALKTVVEGIQEIDLEELEQHARYEGDFNPTHPIIRDFWQIVKQYSPDKKRQLLEFITASDRVPVNGVASIMFVIQKNGVGDARLPTSLTCFGRLLLPEYSSRTVMQEKLEKALENARGFGVA</sequence>
<dbReference type="OrthoDB" id="5981550at2759"/>
<evidence type="ECO:0000313" key="9">
    <source>
        <dbReference type="Proteomes" id="UP000243515"/>
    </source>
</evidence>
<evidence type="ECO:0000256" key="2">
    <source>
        <dbReference type="ARBA" id="ARBA00012485"/>
    </source>
</evidence>
<dbReference type="PANTHER" id="PTHR45700:SF8">
    <property type="entry name" value="HECT-TYPE E3 UBIQUITIN TRANSFERASE"/>
    <property type="match status" value="1"/>
</dbReference>
<dbReference type="PROSITE" id="PS50237">
    <property type="entry name" value="HECT"/>
    <property type="match status" value="1"/>
</dbReference>
<proteinExistence type="predicted"/>
<feature type="domain" description="HECT" evidence="7">
    <location>
        <begin position="924"/>
        <end position="1336"/>
    </location>
</feature>
<feature type="active site" description="Glycyl thioester intermediate" evidence="5">
    <location>
        <position position="1304"/>
    </location>
</feature>
<dbReference type="InterPro" id="IPR000569">
    <property type="entry name" value="HECT_dom"/>
</dbReference>
<dbReference type="SMART" id="SM00119">
    <property type="entry name" value="HECTc"/>
    <property type="match status" value="1"/>
</dbReference>
<comment type="catalytic activity">
    <reaction evidence="1">
        <text>S-ubiquitinyl-[E2 ubiquitin-conjugating enzyme]-L-cysteine + [acceptor protein]-L-lysine = [E2 ubiquitin-conjugating enzyme]-L-cysteine + N(6)-ubiquitinyl-[acceptor protein]-L-lysine.</text>
        <dbReference type="EC" id="2.3.2.26"/>
    </reaction>
</comment>
<dbReference type="InterPro" id="IPR044611">
    <property type="entry name" value="E3A/B/C-like"/>
</dbReference>
<dbReference type="GO" id="GO:0061630">
    <property type="term" value="F:ubiquitin protein ligase activity"/>
    <property type="evidence" value="ECO:0007669"/>
    <property type="project" value="UniProtKB-EC"/>
</dbReference>
<gene>
    <name evidence="8" type="ORF">Egran_04683</name>
</gene>
<accession>A0A232LTU6</accession>
<feature type="region of interest" description="Disordered" evidence="6">
    <location>
        <begin position="1"/>
        <end position="34"/>
    </location>
</feature>
<dbReference type="PANTHER" id="PTHR45700">
    <property type="entry name" value="UBIQUITIN-PROTEIN LIGASE E3C"/>
    <property type="match status" value="1"/>
</dbReference>